<feature type="transmembrane region" description="Helical" evidence="1">
    <location>
        <begin position="12"/>
        <end position="33"/>
    </location>
</feature>
<keyword evidence="1" id="KW-0812">Transmembrane</keyword>
<accession>A0A9D1FE67</accession>
<dbReference type="AlphaFoldDB" id="A0A9D1FE67"/>
<sequence>MNDARHGFKRRAIVIGILLILAGALLFCLFRAGSRDITRFIMSSGSLDVNETLSLDEAGEDTYVLFFTRGGGTAYCAVIEERLFSYDISEISGQLPLASEKPYTLMISVYDADGEKQQLTWGVLNHSDASEVTVNGREAKLSPTQYGFSFFYLMEPYSGDITDEYTVVAN</sequence>
<dbReference type="Proteomes" id="UP000824001">
    <property type="component" value="Unassembled WGS sequence"/>
</dbReference>
<name>A0A9D1FE67_9FIRM</name>
<evidence type="ECO:0000313" key="3">
    <source>
        <dbReference type="Proteomes" id="UP000824001"/>
    </source>
</evidence>
<organism evidence="2 3">
    <name type="scientific">Candidatus Scatomorpha merdipullorum</name>
    <dbReference type="NCBI Taxonomy" id="2840927"/>
    <lineage>
        <taxon>Bacteria</taxon>
        <taxon>Bacillati</taxon>
        <taxon>Bacillota</taxon>
        <taxon>Clostridia</taxon>
        <taxon>Eubacteriales</taxon>
        <taxon>Candidatus Scatomorpha</taxon>
    </lineage>
</organism>
<evidence type="ECO:0000256" key="1">
    <source>
        <dbReference type="SAM" id="Phobius"/>
    </source>
</evidence>
<keyword evidence="1" id="KW-1133">Transmembrane helix</keyword>
<comment type="caution">
    <text evidence="2">The sequence shown here is derived from an EMBL/GenBank/DDBJ whole genome shotgun (WGS) entry which is preliminary data.</text>
</comment>
<gene>
    <name evidence="2" type="ORF">IAC18_06910</name>
</gene>
<reference evidence="2" key="1">
    <citation type="submission" date="2020-10" db="EMBL/GenBank/DDBJ databases">
        <authorList>
            <person name="Gilroy R."/>
        </authorList>
    </citation>
    <scope>NUCLEOTIDE SEQUENCE</scope>
    <source>
        <strain evidence="2">ChiHjej10B9-9673</strain>
    </source>
</reference>
<reference evidence="2" key="2">
    <citation type="journal article" date="2021" name="PeerJ">
        <title>Extensive microbial diversity within the chicken gut microbiome revealed by metagenomics and culture.</title>
        <authorList>
            <person name="Gilroy R."/>
            <person name="Ravi A."/>
            <person name="Getino M."/>
            <person name="Pursley I."/>
            <person name="Horton D.L."/>
            <person name="Alikhan N.F."/>
            <person name="Baker D."/>
            <person name="Gharbi K."/>
            <person name="Hall N."/>
            <person name="Watson M."/>
            <person name="Adriaenssens E.M."/>
            <person name="Foster-Nyarko E."/>
            <person name="Jarju S."/>
            <person name="Secka A."/>
            <person name="Antonio M."/>
            <person name="Oren A."/>
            <person name="Chaudhuri R.R."/>
            <person name="La Ragione R."/>
            <person name="Hildebrand F."/>
            <person name="Pallen M.J."/>
        </authorList>
    </citation>
    <scope>NUCLEOTIDE SEQUENCE</scope>
    <source>
        <strain evidence="2">ChiHjej10B9-9673</strain>
    </source>
</reference>
<protein>
    <submittedName>
        <fullName evidence="2">Uncharacterized protein</fullName>
    </submittedName>
</protein>
<proteinExistence type="predicted"/>
<dbReference type="EMBL" id="DVJK01000195">
    <property type="protein sequence ID" value="HIS67278.1"/>
    <property type="molecule type" value="Genomic_DNA"/>
</dbReference>
<evidence type="ECO:0000313" key="2">
    <source>
        <dbReference type="EMBL" id="HIS67278.1"/>
    </source>
</evidence>
<keyword evidence="1" id="KW-0472">Membrane</keyword>